<reference evidence="2 3" key="1">
    <citation type="submission" date="2024-03" db="EMBL/GenBank/DDBJ databases">
        <title>Novel species of the genus Variovorax.</title>
        <authorList>
            <person name="Liu Q."/>
            <person name="Xin Y.-H."/>
        </authorList>
    </citation>
    <scope>NUCLEOTIDE SEQUENCE [LARGE SCALE GENOMIC DNA]</scope>
    <source>
        <strain evidence="2 3">KACC 18900</strain>
    </source>
</reference>
<accession>A0ABU8WYM0</accession>
<gene>
    <name evidence="2" type="ORF">WKW82_38965</name>
</gene>
<dbReference type="InterPro" id="IPR048708">
    <property type="entry name" value="VapB45-like_HTH"/>
</dbReference>
<name>A0ABU8WYM0_9BURK</name>
<keyword evidence="3" id="KW-1185">Reference proteome</keyword>
<sequence>MVEPIPLLNTGIYSLGQAARLIRAEPRAVRRWMCGYTRKHGDGRRYSGPLWRTQLDGADFDQAAIGFRDLMELRLVRAFADAGVSVPVIRATIDAARADLNTDYPLTTRRFMTDGKRIYESAIDEVGDEMLTDVQAKQIVFTHVIKPSLYAGIEYDGNVARAWFPPDSKGIALDPSRQFGTPIVADAGVPTDTLYEAFVAEGRDARAVARQFDIAPKHVHAAVRYEERLRA</sequence>
<evidence type="ECO:0000313" key="2">
    <source>
        <dbReference type="EMBL" id="MEJ8852640.1"/>
    </source>
</evidence>
<organism evidence="2 3">
    <name type="scientific">Variovorax rhizosphaerae</name>
    <dbReference type="NCBI Taxonomy" id="1836200"/>
    <lineage>
        <taxon>Bacteria</taxon>
        <taxon>Pseudomonadati</taxon>
        <taxon>Pseudomonadota</taxon>
        <taxon>Betaproteobacteria</taxon>
        <taxon>Burkholderiales</taxon>
        <taxon>Comamonadaceae</taxon>
        <taxon>Variovorax</taxon>
    </lineage>
</organism>
<protein>
    <submittedName>
        <fullName evidence="2">DUF433 domain-containing protein</fullName>
    </submittedName>
</protein>
<dbReference type="Proteomes" id="UP001385892">
    <property type="component" value="Unassembled WGS sequence"/>
</dbReference>
<dbReference type="Pfam" id="PF21321">
    <property type="entry name" value="HTH_66"/>
    <property type="match status" value="1"/>
</dbReference>
<proteinExistence type="predicted"/>
<evidence type="ECO:0000259" key="1">
    <source>
        <dbReference type="Pfam" id="PF21321"/>
    </source>
</evidence>
<feature type="domain" description="Putative antitoxin VapB45-like DNA-binding HTH" evidence="1">
    <location>
        <begin position="12"/>
        <end position="91"/>
    </location>
</feature>
<evidence type="ECO:0000313" key="3">
    <source>
        <dbReference type="Proteomes" id="UP001385892"/>
    </source>
</evidence>
<dbReference type="EMBL" id="JBBKZT010000054">
    <property type="protein sequence ID" value="MEJ8852640.1"/>
    <property type="molecule type" value="Genomic_DNA"/>
</dbReference>
<dbReference type="RefSeq" id="WP_340348583.1">
    <property type="nucleotide sequence ID" value="NZ_JBBKZT010000054.1"/>
</dbReference>
<comment type="caution">
    <text evidence="2">The sequence shown here is derived from an EMBL/GenBank/DDBJ whole genome shotgun (WGS) entry which is preliminary data.</text>
</comment>